<dbReference type="CDD" id="cd19677">
    <property type="entry name" value="UBR-box_UBR7"/>
    <property type="match status" value="1"/>
</dbReference>
<dbReference type="Pfam" id="PF02207">
    <property type="entry name" value="zf-UBR"/>
    <property type="match status" value="1"/>
</dbReference>
<accession>A0A811UHI9</accession>
<sequence length="508" mass="58638">MCELIHHQKTINITPLFLEVRNSGSSLLIFLIEIIYLGARKIFVYTWYLYLYFTSYSSDFWSFNFLKFVVNMNSEQAESPLEESSVTMIDILQEEHELEEEYNAVLGASDEKCCTYVDGPIKRQALYSCLTCCPEARNDLTKCAGICLACSYRCHENHELIELYTKRNFRCDCPTDRFPESHRCLLNSSMTKLQARNSDNLYNQNFQGLYCRCHRPYPDPERTTEEVMLQCTICEDWFHIHHLDVSSSDIKLADTEACSEMICGGCMKIHQFLSDYIGVALKILENSDESLVNISVSGDTSLREEHDNKLRSDLDKSISDIMNINDVVASTSTEKVELKDEIDVEVNKSPEAKRPKIEMERDVETIIKEDRCNRPKGKTNYEGGAVFWGNDWRKALCKCIQCLALYKSEKVEYLPDIEDSAKSYEERGKKRGATESTYEQGIRALASIGRVQQIDAITEYNRMKERLMEYLQTFAVSKKVVTEADINRFFEEMRNEKNAGVGQPYLCR</sequence>
<dbReference type="InterPro" id="IPR013083">
    <property type="entry name" value="Znf_RING/FYVE/PHD"/>
</dbReference>
<comment type="caution">
    <text evidence="7">The sequence shown here is derived from an EMBL/GenBank/DDBJ whole genome shotgun (WGS) entry which is preliminary data.</text>
</comment>
<evidence type="ECO:0000313" key="7">
    <source>
        <dbReference type="EMBL" id="CAD6998449.1"/>
    </source>
</evidence>
<feature type="zinc finger region" description="UBR-type" evidence="4">
    <location>
        <begin position="112"/>
        <end position="189"/>
    </location>
</feature>
<dbReference type="Proteomes" id="UP000606786">
    <property type="component" value="Unassembled WGS sequence"/>
</dbReference>
<keyword evidence="8" id="KW-1185">Reference proteome</keyword>
<feature type="transmembrane region" description="Helical" evidence="5">
    <location>
        <begin position="27"/>
        <end position="50"/>
    </location>
</feature>
<reference evidence="7" key="1">
    <citation type="submission" date="2020-11" db="EMBL/GenBank/DDBJ databases">
        <authorList>
            <person name="Whitehead M."/>
        </authorList>
    </citation>
    <scope>NUCLEOTIDE SEQUENCE</scope>
    <source>
        <strain evidence="7">EGII</strain>
    </source>
</reference>
<keyword evidence="2" id="KW-0863">Zinc-finger</keyword>
<proteinExistence type="predicted"/>
<dbReference type="OrthoDB" id="10262564at2759"/>
<dbReference type="PANTHER" id="PTHR13513">
    <property type="entry name" value="E3 UBIQUITIN-PROTEIN LIGASE UBR7"/>
    <property type="match status" value="1"/>
</dbReference>
<dbReference type="Gene3D" id="3.30.40.10">
    <property type="entry name" value="Zinc/RING finger domain, C3HC4 (zinc finger)"/>
    <property type="match status" value="1"/>
</dbReference>
<evidence type="ECO:0000256" key="2">
    <source>
        <dbReference type="ARBA" id="ARBA00022771"/>
    </source>
</evidence>
<keyword evidence="5" id="KW-0472">Membrane</keyword>
<dbReference type="SUPFAM" id="SSF57903">
    <property type="entry name" value="FYVE/PHD zinc finger"/>
    <property type="match status" value="1"/>
</dbReference>
<dbReference type="InterPro" id="IPR011011">
    <property type="entry name" value="Znf_FYVE_PHD"/>
</dbReference>
<organism evidence="7 8">
    <name type="scientific">Ceratitis capitata</name>
    <name type="common">Mediterranean fruit fly</name>
    <name type="synonym">Tephritis capitata</name>
    <dbReference type="NCBI Taxonomy" id="7213"/>
    <lineage>
        <taxon>Eukaryota</taxon>
        <taxon>Metazoa</taxon>
        <taxon>Ecdysozoa</taxon>
        <taxon>Arthropoda</taxon>
        <taxon>Hexapoda</taxon>
        <taxon>Insecta</taxon>
        <taxon>Pterygota</taxon>
        <taxon>Neoptera</taxon>
        <taxon>Endopterygota</taxon>
        <taxon>Diptera</taxon>
        <taxon>Brachycera</taxon>
        <taxon>Muscomorpha</taxon>
        <taxon>Tephritoidea</taxon>
        <taxon>Tephritidae</taxon>
        <taxon>Ceratitis</taxon>
        <taxon>Ceratitis</taxon>
    </lineage>
</organism>
<dbReference type="InterPro" id="IPR040204">
    <property type="entry name" value="UBR7"/>
</dbReference>
<dbReference type="CDD" id="cd15542">
    <property type="entry name" value="PHD_UBR7"/>
    <property type="match status" value="1"/>
</dbReference>
<keyword evidence="3" id="KW-0862">Zinc</keyword>
<keyword evidence="1" id="KW-0479">Metal-binding</keyword>
<dbReference type="PANTHER" id="PTHR13513:SF9">
    <property type="entry name" value="E3 UBIQUITIN-PROTEIN LIGASE UBR7-RELATED"/>
    <property type="match status" value="1"/>
</dbReference>
<evidence type="ECO:0000259" key="6">
    <source>
        <dbReference type="PROSITE" id="PS51157"/>
    </source>
</evidence>
<dbReference type="GO" id="GO:0008270">
    <property type="term" value="F:zinc ion binding"/>
    <property type="evidence" value="ECO:0007669"/>
    <property type="project" value="UniProtKB-KW"/>
</dbReference>
<name>A0A811UHI9_CERCA</name>
<dbReference type="PROSITE" id="PS51157">
    <property type="entry name" value="ZF_UBR"/>
    <property type="match status" value="1"/>
</dbReference>
<gene>
    <name evidence="7" type="ORF">CCAP1982_LOCUS7047</name>
</gene>
<evidence type="ECO:0000256" key="5">
    <source>
        <dbReference type="SAM" id="Phobius"/>
    </source>
</evidence>
<evidence type="ECO:0000256" key="4">
    <source>
        <dbReference type="PROSITE-ProRule" id="PRU00508"/>
    </source>
</evidence>
<protein>
    <submittedName>
        <fullName evidence="7">(Mediterranean fruit fly) hypothetical protein</fullName>
    </submittedName>
</protein>
<evidence type="ECO:0000256" key="1">
    <source>
        <dbReference type="ARBA" id="ARBA00022723"/>
    </source>
</evidence>
<dbReference type="SMART" id="SM00396">
    <property type="entry name" value="ZnF_UBR1"/>
    <property type="match status" value="1"/>
</dbReference>
<keyword evidence="5" id="KW-0812">Transmembrane</keyword>
<evidence type="ECO:0000256" key="3">
    <source>
        <dbReference type="ARBA" id="ARBA00022833"/>
    </source>
</evidence>
<feature type="domain" description="UBR-type" evidence="6">
    <location>
        <begin position="112"/>
        <end position="189"/>
    </location>
</feature>
<dbReference type="GO" id="GO:0005737">
    <property type="term" value="C:cytoplasm"/>
    <property type="evidence" value="ECO:0007669"/>
    <property type="project" value="TreeGrafter"/>
</dbReference>
<evidence type="ECO:0000313" key="8">
    <source>
        <dbReference type="Proteomes" id="UP000606786"/>
    </source>
</evidence>
<dbReference type="InterPro" id="IPR047506">
    <property type="entry name" value="UBR7-like_UBR-box"/>
</dbReference>
<dbReference type="InterPro" id="IPR003126">
    <property type="entry name" value="Znf_UBR"/>
</dbReference>
<dbReference type="GO" id="GO:0061630">
    <property type="term" value="F:ubiquitin protein ligase activity"/>
    <property type="evidence" value="ECO:0007669"/>
    <property type="project" value="InterPro"/>
</dbReference>
<dbReference type="AlphaFoldDB" id="A0A811UHI9"/>
<keyword evidence="5" id="KW-1133">Transmembrane helix</keyword>
<dbReference type="EMBL" id="CAJHJT010000012">
    <property type="protein sequence ID" value="CAD6998449.1"/>
    <property type="molecule type" value="Genomic_DNA"/>
</dbReference>